<proteinExistence type="predicted"/>
<comment type="caution">
    <text evidence="2">The sequence shown here is derived from an EMBL/GenBank/DDBJ whole genome shotgun (WGS) entry which is preliminary data.</text>
</comment>
<dbReference type="InterPro" id="IPR025624">
    <property type="entry name" value="PcfK"/>
</dbReference>
<feature type="region of interest" description="Disordered" evidence="1">
    <location>
        <begin position="116"/>
        <end position="142"/>
    </location>
</feature>
<sequence length="142" mass="16273">MKGTEHFKQAIKSYLDERAKTDELFAVAYVKENKNLDDCITFILNQVKAMANEGCVGMADDDVYSLACHFYDEDIIDIGKPVNCEVIVNNRIELTEEEKAEARQRAISQYQAEELRKMQQRKSKSAAKPQETKQTEPNLFGF</sequence>
<dbReference type="Pfam" id="PF14058">
    <property type="entry name" value="PcfK"/>
    <property type="match status" value="1"/>
</dbReference>
<name>A0A938WNM4_9BACT</name>
<evidence type="ECO:0000313" key="2">
    <source>
        <dbReference type="EMBL" id="MBM6672392.1"/>
    </source>
</evidence>
<dbReference type="RefSeq" id="WP_087251037.1">
    <property type="nucleotide sequence ID" value="NZ_JACJJG010000001.1"/>
</dbReference>
<keyword evidence="3" id="KW-1185">Reference proteome</keyword>
<reference evidence="2" key="2">
    <citation type="journal article" date="2021" name="Sci. Rep.">
        <title>The distribution of antibiotic resistance genes in chicken gut microbiota commensals.</title>
        <authorList>
            <person name="Juricova H."/>
            <person name="Matiasovicova J."/>
            <person name="Kubasova T."/>
            <person name="Cejkova D."/>
            <person name="Rychlik I."/>
        </authorList>
    </citation>
    <scope>NUCLEOTIDE SEQUENCE</scope>
    <source>
        <strain evidence="2">An824</strain>
    </source>
</reference>
<gene>
    <name evidence="2" type="ORF">H6A34_00595</name>
</gene>
<dbReference type="AlphaFoldDB" id="A0A938WNM4"/>
<dbReference type="Proteomes" id="UP000706891">
    <property type="component" value="Unassembled WGS sequence"/>
</dbReference>
<accession>A0A938WNM4</accession>
<evidence type="ECO:0000256" key="1">
    <source>
        <dbReference type="SAM" id="MobiDB-lite"/>
    </source>
</evidence>
<dbReference type="EMBL" id="JACJJG010000001">
    <property type="protein sequence ID" value="MBM6672392.1"/>
    <property type="molecule type" value="Genomic_DNA"/>
</dbReference>
<protein>
    <submittedName>
        <fullName evidence="2">PcfK-like family protein</fullName>
    </submittedName>
</protein>
<reference evidence="2" key="1">
    <citation type="submission" date="2020-08" db="EMBL/GenBank/DDBJ databases">
        <authorList>
            <person name="Cejkova D."/>
            <person name="Kubasova T."/>
            <person name="Jahodarova E."/>
            <person name="Rychlik I."/>
        </authorList>
    </citation>
    <scope>NUCLEOTIDE SEQUENCE</scope>
    <source>
        <strain evidence="2">An824</strain>
    </source>
</reference>
<organism evidence="2 3">
    <name type="scientific">Marseilla massiliensis</name>
    <dbReference type="NCBI Taxonomy" id="1841864"/>
    <lineage>
        <taxon>Bacteria</taxon>
        <taxon>Pseudomonadati</taxon>
        <taxon>Bacteroidota</taxon>
        <taxon>Bacteroidia</taxon>
        <taxon>Bacteroidales</taxon>
        <taxon>Prevotellaceae</taxon>
        <taxon>Marseilla</taxon>
    </lineage>
</organism>
<evidence type="ECO:0000313" key="3">
    <source>
        <dbReference type="Proteomes" id="UP000706891"/>
    </source>
</evidence>